<gene>
    <name evidence="3" type="ORF">DWY38_00350</name>
</gene>
<feature type="domain" description="DUF6673" evidence="2">
    <location>
        <begin position="5"/>
        <end position="117"/>
    </location>
</feature>
<evidence type="ECO:0000256" key="1">
    <source>
        <dbReference type="SAM" id="MobiDB-lite"/>
    </source>
</evidence>
<dbReference type="Pfam" id="PF20378">
    <property type="entry name" value="DUF6673"/>
    <property type="match status" value="1"/>
</dbReference>
<sequence>MSMLKICGQELELDLFDADTMEVYEKSMDKVVKRAEETKKHTELSNADGIREMCGIVKDFFDEVFGGGTAEKLFKGKNNLAICMDAFGIVSSEAGKMKGQVNAITNKYNMNRAQRRQEGKKNKHGKNGAVVTPIGNASGRDNS</sequence>
<feature type="region of interest" description="Disordered" evidence="1">
    <location>
        <begin position="113"/>
        <end position="143"/>
    </location>
</feature>
<name>A0A395V3M0_9FIRM</name>
<accession>A0A395V3M0</accession>
<evidence type="ECO:0000259" key="2">
    <source>
        <dbReference type="Pfam" id="PF20378"/>
    </source>
</evidence>
<keyword evidence="3" id="KW-0540">Nuclease</keyword>
<keyword evidence="3" id="KW-0378">Hydrolase</keyword>
<dbReference type="RefSeq" id="WP_117687942.1">
    <property type="nucleotide sequence ID" value="NZ_QRUJ01000001.1"/>
</dbReference>
<comment type="caution">
    <text evidence="3">The sequence shown here is derived from an EMBL/GenBank/DDBJ whole genome shotgun (WGS) entry which is preliminary data.</text>
</comment>
<evidence type="ECO:0000313" key="3">
    <source>
        <dbReference type="EMBL" id="RGR56839.1"/>
    </source>
</evidence>
<dbReference type="EMBL" id="QRUJ01000001">
    <property type="protein sequence ID" value="RGR56839.1"/>
    <property type="molecule type" value="Genomic_DNA"/>
</dbReference>
<protein>
    <submittedName>
        <fullName evidence="3">AP endonuclease</fullName>
    </submittedName>
</protein>
<dbReference type="AlphaFoldDB" id="A0A395V3M0"/>
<organism evidence="3 4">
    <name type="scientific">Agathobacter rectalis</name>
    <dbReference type="NCBI Taxonomy" id="39491"/>
    <lineage>
        <taxon>Bacteria</taxon>
        <taxon>Bacillati</taxon>
        <taxon>Bacillota</taxon>
        <taxon>Clostridia</taxon>
        <taxon>Lachnospirales</taxon>
        <taxon>Lachnospiraceae</taxon>
        <taxon>Agathobacter</taxon>
    </lineage>
</organism>
<dbReference type="GO" id="GO:0004519">
    <property type="term" value="F:endonuclease activity"/>
    <property type="evidence" value="ECO:0007669"/>
    <property type="project" value="UniProtKB-KW"/>
</dbReference>
<reference evidence="3 4" key="1">
    <citation type="submission" date="2018-08" db="EMBL/GenBank/DDBJ databases">
        <title>A genome reference for cultivated species of the human gut microbiota.</title>
        <authorList>
            <person name="Zou Y."/>
            <person name="Xue W."/>
            <person name="Luo G."/>
        </authorList>
    </citation>
    <scope>NUCLEOTIDE SEQUENCE [LARGE SCALE GENOMIC DNA]</scope>
    <source>
        <strain evidence="3 4">AF25-15</strain>
    </source>
</reference>
<dbReference type="InterPro" id="IPR046655">
    <property type="entry name" value="DUF6673"/>
</dbReference>
<keyword evidence="3" id="KW-0255">Endonuclease</keyword>
<proteinExistence type="predicted"/>
<evidence type="ECO:0000313" key="4">
    <source>
        <dbReference type="Proteomes" id="UP000266066"/>
    </source>
</evidence>
<dbReference type="Proteomes" id="UP000266066">
    <property type="component" value="Unassembled WGS sequence"/>
</dbReference>